<evidence type="ECO:0000313" key="2">
    <source>
        <dbReference type="Proteomes" id="UP000309618"/>
    </source>
</evidence>
<dbReference type="AlphaFoldDB" id="A0A4V3YZY8"/>
<proteinExistence type="predicted"/>
<dbReference type="RefSeq" id="WP_136501754.1">
    <property type="nucleotide sequence ID" value="NZ_SSUX01000008.1"/>
</dbReference>
<sequence>MELLSDDLFKAREPLVPGVDAPLYVFELNQQNKSVIVVQTDIPYEGFFDDGFIQFLYKITQAQLPQNRVSDRMLCYSIETQAWYCYHISSSGCIEPCRRHYQVMPNNVSVAVDLALNCHEHTPASVTIMQ</sequence>
<name>A0A4V3YZY8_AERVE</name>
<protein>
    <submittedName>
        <fullName evidence="1">Uncharacterized protein</fullName>
    </submittedName>
</protein>
<reference evidence="1 2" key="1">
    <citation type="submission" date="2019-04" db="EMBL/GenBank/DDBJ databases">
        <title>Comparative genomics of Aeromonas veronii strains pathogenic to fish.</title>
        <authorList>
            <person name="Cascarano M.C."/>
            <person name="Smyrli M."/>
            <person name="Katharios P."/>
        </authorList>
    </citation>
    <scope>NUCLEOTIDE SEQUENCE [LARGE SCALE GENOMIC DNA]</scope>
    <source>
        <strain evidence="1 2">XU1</strain>
    </source>
</reference>
<evidence type="ECO:0000313" key="1">
    <source>
        <dbReference type="EMBL" id="THJ44932.1"/>
    </source>
</evidence>
<gene>
    <name evidence="1" type="ORF">E8Q35_12130</name>
</gene>
<organism evidence="1 2">
    <name type="scientific">Aeromonas veronii</name>
    <dbReference type="NCBI Taxonomy" id="654"/>
    <lineage>
        <taxon>Bacteria</taxon>
        <taxon>Pseudomonadati</taxon>
        <taxon>Pseudomonadota</taxon>
        <taxon>Gammaproteobacteria</taxon>
        <taxon>Aeromonadales</taxon>
        <taxon>Aeromonadaceae</taxon>
        <taxon>Aeromonas</taxon>
    </lineage>
</organism>
<dbReference type="EMBL" id="SSUX01000008">
    <property type="protein sequence ID" value="THJ44932.1"/>
    <property type="molecule type" value="Genomic_DNA"/>
</dbReference>
<dbReference type="Proteomes" id="UP000309618">
    <property type="component" value="Unassembled WGS sequence"/>
</dbReference>
<accession>A0A4V3YZY8</accession>
<comment type="caution">
    <text evidence="1">The sequence shown here is derived from an EMBL/GenBank/DDBJ whole genome shotgun (WGS) entry which is preliminary data.</text>
</comment>